<comment type="caution">
    <text evidence="1">The sequence shown here is derived from an EMBL/GenBank/DDBJ whole genome shotgun (WGS) entry which is preliminary data.</text>
</comment>
<evidence type="ECO:0000313" key="1">
    <source>
        <dbReference type="EMBL" id="RKH60853.1"/>
    </source>
</evidence>
<evidence type="ECO:0000313" key="2">
    <source>
        <dbReference type="Proteomes" id="UP000272888"/>
    </source>
</evidence>
<dbReference type="Proteomes" id="UP000272888">
    <property type="component" value="Unassembled WGS sequence"/>
</dbReference>
<gene>
    <name evidence="1" type="ORF">D7V93_12710</name>
</gene>
<protein>
    <submittedName>
        <fullName evidence="1">Uncharacterized protein</fullName>
    </submittedName>
</protein>
<dbReference type="RefSeq" id="WP_120643653.1">
    <property type="nucleotide sequence ID" value="NZ_RAWB01000106.1"/>
</dbReference>
<dbReference type="AlphaFoldDB" id="A0A3A8PWV1"/>
<name>A0A3A8PWV1_9BACT</name>
<dbReference type="EMBL" id="RAWB01000106">
    <property type="protein sequence ID" value="RKH60853.1"/>
    <property type="molecule type" value="Genomic_DNA"/>
</dbReference>
<keyword evidence="2" id="KW-1185">Reference proteome</keyword>
<reference evidence="2" key="1">
    <citation type="submission" date="2018-09" db="EMBL/GenBank/DDBJ databases">
        <authorList>
            <person name="Livingstone P.G."/>
            <person name="Whitworth D.E."/>
        </authorList>
    </citation>
    <scope>NUCLEOTIDE SEQUENCE [LARGE SCALE GENOMIC DNA]</scope>
    <source>
        <strain evidence="2">CA051B</strain>
    </source>
</reference>
<accession>A0A3A8PWV1</accession>
<organism evidence="1 2">
    <name type="scientific">Corallococcus llansteffanensis</name>
    <dbReference type="NCBI Taxonomy" id="2316731"/>
    <lineage>
        <taxon>Bacteria</taxon>
        <taxon>Pseudomonadati</taxon>
        <taxon>Myxococcota</taxon>
        <taxon>Myxococcia</taxon>
        <taxon>Myxococcales</taxon>
        <taxon>Cystobacterineae</taxon>
        <taxon>Myxococcaceae</taxon>
        <taxon>Corallococcus</taxon>
    </lineage>
</organism>
<proteinExistence type="predicted"/>
<sequence>MALSLSVDHPYPALTKTNGKAFSITLSGAKGPIEVTPDDSLALGFTIGSMNPDGPFTLQLQVHADVSEPKVHTYNIRDSNKSQLSAHVLVMPEPSSNHVLVFFFGADGNMYLLSHKRGAKPVVTRLPDYPANATPISKHKQDADKHPPFLIPPLSGTEAAYVTCYLLDLQTLPPDGK</sequence>